<feature type="region of interest" description="Disordered" evidence="1">
    <location>
        <begin position="1"/>
        <end position="45"/>
    </location>
</feature>
<feature type="compositionally biased region" description="Polar residues" evidence="1">
    <location>
        <begin position="12"/>
        <end position="21"/>
    </location>
</feature>
<proteinExistence type="predicted"/>
<organism evidence="2 3">
    <name type="scientific">Nostoc paludosum FACHB-159</name>
    <dbReference type="NCBI Taxonomy" id="2692908"/>
    <lineage>
        <taxon>Bacteria</taxon>
        <taxon>Bacillati</taxon>
        <taxon>Cyanobacteriota</taxon>
        <taxon>Cyanophyceae</taxon>
        <taxon>Nostocales</taxon>
        <taxon>Nostocaceae</taxon>
        <taxon>Nostoc</taxon>
    </lineage>
</organism>
<dbReference type="EMBL" id="JACJTU010000048">
    <property type="protein sequence ID" value="MBD2738369.1"/>
    <property type="molecule type" value="Genomic_DNA"/>
</dbReference>
<reference evidence="2 3" key="1">
    <citation type="journal article" date="2020" name="ISME J.">
        <title>Comparative genomics reveals insights into cyanobacterial evolution and habitat adaptation.</title>
        <authorList>
            <person name="Chen M.Y."/>
            <person name="Teng W.K."/>
            <person name="Zhao L."/>
            <person name="Hu C.X."/>
            <person name="Zhou Y.K."/>
            <person name="Han B.P."/>
            <person name="Song L.R."/>
            <person name="Shu W.S."/>
        </authorList>
    </citation>
    <scope>NUCLEOTIDE SEQUENCE [LARGE SCALE GENOMIC DNA]</scope>
    <source>
        <strain evidence="2 3">FACHB-159</strain>
    </source>
</reference>
<keyword evidence="3" id="KW-1185">Reference proteome</keyword>
<evidence type="ECO:0000313" key="3">
    <source>
        <dbReference type="Proteomes" id="UP000637383"/>
    </source>
</evidence>
<evidence type="ECO:0000256" key="1">
    <source>
        <dbReference type="SAM" id="MobiDB-lite"/>
    </source>
</evidence>
<feature type="compositionally biased region" description="Basic and acidic residues" evidence="1">
    <location>
        <begin position="1"/>
        <end position="11"/>
    </location>
</feature>
<name>A0ABR8KI09_9NOSO</name>
<sequence length="45" mass="5124">MGRWGDGEMQRQGEQGENNQCPMPRAQCPNDEYTALCDPRSHKNS</sequence>
<dbReference type="Proteomes" id="UP000637383">
    <property type="component" value="Unassembled WGS sequence"/>
</dbReference>
<gene>
    <name evidence="2" type="ORF">H6H03_31575</name>
</gene>
<protein>
    <submittedName>
        <fullName evidence="2">Uncharacterized protein</fullName>
    </submittedName>
</protein>
<accession>A0ABR8KI09</accession>
<comment type="caution">
    <text evidence="2">The sequence shown here is derived from an EMBL/GenBank/DDBJ whole genome shotgun (WGS) entry which is preliminary data.</text>
</comment>
<evidence type="ECO:0000313" key="2">
    <source>
        <dbReference type="EMBL" id="MBD2738369.1"/>
    </source>
</evidence>